<name>A0A923FEV1_9PSED</name>
<dbReference type="SUPFAM" id="SSF63840">
    <property type="entry name" value="Ribonuclease domain of colicin E3"/>
    <property type="match status" value="1"/>
</dbReference>
<dbReference type="GO" id="GO:0031640">
    <property type="term" value="P:killing of cells of another organism"/>
    <property type="evidence" value="ECO:0007669"/>
    <property type="project" value="UniProtKB-KW"/>
</dbReference>
<evidence type="ECO:0000256" key="1">
    <source>
        <dbReference type="ARBA" id="ARBA00022529"/>
    </source>
</evidence>
<dbReference type="RefSeq" id="WP_186707298.1">
    <property type="nucleotide sequence ID" value="NZ_JABWRB020000003.1"/>
</dbReference>
<dbReference type="Pfam" id="PF06958">
    <property type="entry name" value="Pyocin_S"/>
    <property type="match status" value="1"/>
</dbReference>
<dbReference type="AlphaFoldDB" id="A0A923FEV1"/>
<proteinExistence type="predicted"/>
<feature type="domain" description="Colicin E3-like ribonuclease" evidence="6">
    <location>
        <begin position="329"/>
        <end position="412"/>
    </location>
</feature>
<reference evidence="8" key="3">
    <citation type="submission" date="2021-06" db="EMBL/GenBank/DDBJ databases">
        <title>Updating the genus Pseudomonas: Description of 43 new species and partition of the Pseudomonas putida group.</title>
        <authorList>
            <person name="Girard L."/>
            <person name="Lood C."/>
            <person name="Vandamme P."/>
            <person name="Rokni-Zadeh H."/>
            <person name="Van Noort V."/>
            <person name="Hofte M."/>
            <person name="Lavigne R."/>
            <person name="De Mot R."/>
        </authorList>
    </citation>
    <scope>NUCLEOTIDE SEQUENCE</scope>
    <source>
        <strain evidence="8">SWRI12</strain>
    </source>
</reference>
<organism evidence="7">
    <name type="scientific">Pseudomonas zanjanensis</name>
    <dbReference type="NCBI Taxonomy" id="2745496"/>
    <lineage>
        <taxon>Bacteria</taxon>
        <taxon>Pseudomonadati</taxon>
        <taxon>Pseudomonadota</taxon>
        <taxon>Gammaproteobacteria</taxon>
        <taxon>Pseudomonadales</taxon>
        <taxon>Pseudomonadaceae</taxon>
        <taxon>Pseudomonas</taxon>
    </lineage>
</organism>
<evidence type="ECO:0000313" key="7">
    <source>
        <dbReference type="EMBL" id="MBC3391360.1"/>
    </source>
</evidence>
<dbReference type="InterPro" id="IPR036725">
    <property type="entry name" value="ColE3_ribonuclease_sf"/>
</dbReference>
<evidence type="ECO:0000256" key="2">
    <source>
        <dbReference type="ARBA" id="ARBA00023022"/>
    </source>
</evidence>
<gene>
    <name evidence="8" type="ORF">HU715_021965</name>
    <name evidence="7" type="ORF">HU715_17010</name>
</gene>
<evidence type="ECO:0000256" key="4">
    <source>
        <dbReference type="SAM" id="MobiDB-lite"/>
    </source>
</evidence>
<evidence type="ECO:0000313" key="8">
    <source>
        <dbReference type="EMBL" id="MBV4498016.1"/>
    </source>
</evidence>
<dbReference type="InterPro" id="IPR009105">
    <property type="entry name" value="Colicin_E3_ribonuclease"/>
</dbReference>
<keyword evidence="2" id="KW-0044">Antibiotic</keyword>
<reference evidence="7 9" key="1">
    <citation type="journal article" date="2020" name="Microorganisms">
        <title>Reliable Identification of Environmental Pseudomonas Isolates Using the rpoD Gene.</title>
        <authorList>
            <consortium name="The Broad Institute Genome Sequencing Platform"/>
            <person name="Girard L."/>
            <person name="Lood C."/>
            <person name="Rokni-Zadeh H."/>
            <person name="van Noort V."/>
            <person name="Lavigne R."/>
            <person name="De Mot R."/>
        </authorList>
    </citation>
    <scope>NUCLEOTIDE SEQUENCE</scope>
    <source>
        <strain evidence="7 9">SWRI12</strain>
    </source>
</reference>
<feature type="region of interest" description="Disordered" evidence="4">
    <location>
        <begin position="394"/>
        <end position="415"/>
    </location>
</feature>
<evidence type="ECO:0000259" key="6">
    <source>
        <dbReference type="Pfam" id="PF09000"/>
    </source>
</evidence>
<keyword evidence="9" id="KW-1185">Reference proteome</keyword>
<dbReference type="EMBL" id="JABWRB020000003">
    <property type="protein sequence ID" value="MBV4498016.1"/>
    <property type="molecule type" value="Genomic_DNA"/>
</dbReference>
<keyword evidence="3" id="KW-0078">Bacteriocin</keyword>
<dbReference type="GO" id="GO:0016788">
    <property type="term" value="F:hydrolase activity, acting on ester bonds"/>
    <property type="evidence" value="ECO:0007669"/>
    <property type="project" value="InterPro"/>
</dbReference>
<dbReference type="SUPFAM" id="SSF69369">
    <property type="entry name" value="Cloacin translocation domain"/>
    <property type="match status" value="1"/>
</dbReference>
<sequence length="415" mass="45559">MTKGKAGVPQVWEHYGADRGYRILRDMTPSELAKRDDAQQAYEAMLARQTAYVSERLTQVREASPFDVKGCVFAKSCKLPDSVIDYHNPSGYIPTEALREYGQFTLLGGRQADESGRIQLKSISGALPASFGTFALGRTMPVSLGMAAGAAGAVTAPVAAGVLIGLVGLLMPTSLGDGSLYTEEQLRSMEQARTRVRLHVETQADGTLKGYGYNTQARRDWEMIPVVTFQTRGEQQVADFGDGVELIWTPAVDPSATLGIPALEAAPQAPHIWIFPPTPAADSIIVNPIYPPEYKDFILVFPADSGVSPLYVVFNIRRKGLPEVGHEYHPAPKTHELTGFINLTEVKAKTPRQGGGGFRERWTDAKGRKIYEWDSRHAELEVYRASDGSHLGSFDHLTGEQKKKADPKRNIKKFL</sequence>
<dbReference type="InterPro" id="IPR036302">
    <property type="entry name" value="Pyosin/cloacin_T_dom_sf"/>
</dbReference>
<protein>
    <submittedName>
        <fullName evidence="7">S-type pyocin domain-containing protein</fullName>
    </submittedName>
</protein>
<keyword evidence="1" id="KW-0929">Antimicrobial</keyword>
<evidence type="ECO:0000259" key="5">
    <source>
        <dbReference type="Pfam" id="PF06958"/>
    </source>
</evidence>
<evidence type="ECO:0000256" key="3">
    <source>
        <dbReference type="ARBA" id="ARBA00023048"/>
    </source>
</evidence>
<dbReference type="GO" id="GO:0042742">
    <property type="term" value="P:defense response to bacterium"/>
    <property type="evidence" value="ECO:0007669"/>
    <property type="project" value="UniProtKB-KW"/>
</dbReference>
<feature type="compositionally biased region" description="Basic and acidic residues" evidence="4">
    <location>
        <begin position="397"/>
        <end position="409"/>
    </location>
</feature>
<dbReference type="GO" id="GO:0003723">
    <property type="term" value="F:RNA binding"/>
    <property type="evidence" value="ECO:0007669"/>
    <property type="project" value="InterPro"/>
</dbReference>
<dbReference type="Gene3D" id="3.10.380.10">
    <property type="entry name" value="Colicin E3-like ribonuclease domain"/>
    <property type="match status" value="1"/>
</dbReference>
<feature type="domain" description="Pyosin/cloacin translocation" evidence="5">
    <location>
        <begin position="182"/>
        <end position="313"/>
    </location>
</feature>
<comment type="caution">
    <text evidence="7">The sequence shown here is derived from an EMBL/GenBank/DDBJ whole genome shotgun (WGS) entry which is preliminary data.</text>
</comment>
<reference evidence="7" key="2">
    <citation type="submission" date="2020-07" db="EMBL/GenBank/DDBJ databases">
        <authorList>
            <person name="Lood C."/>
            <person name="Girard L."/>
        </authorList>
    </citation>
    <scope>NUCLEOTIDE SEQUENCE</scope>
    <source>
        <strain evidence="7">SWRI12</strain>
    </source>
</reference>
<evidence type="ECO:0000313" key="9">
    <source>
        <dbReference type="Proteomes" id="UP000636518"/>
    </source>
</evidence>
<dbReference type="InterPro" id="IPR016128">
    <property type="entry name" value="Pyosin/cloacin_T_dom"/>
</dbReference>
<dbReference type="Proteomes" id="UP000636518">
    <property type="component" value="Unassembled WGS sequence"/>
</dbReference>
<accession>A0A923FEV1</accession>
<dbReference type="Pfam" id="PF09000">
    <property type="entry name" value="Cytotoxic"/>
    <property type="match status" value="1"/>
</dbReference>
<dbReference type="GO" id="GO:0043022">
    <property type="term" value="F:ribosome binding"/>
    <property type="evidence" value="ECO:0007669"/>
    <property type="project" value="InterPro"/>
</dbReference>
<dbReference type="EMBL" id="JABWRB010000021">
    <property type="protein sequence ID" value="MBC3391360.1"/>
    <property type="molecule type" value="Genomic_DNA"/>
</dbReference>